<dbReference type="Proteomes" id="UP000542210">
    <property type="component" value="Unassembled WGS sequence"/>
</dbReference>
<gene>
    <name evidence="2" type="ORF">BJ982_002802</name>
</gene>
<evidence type="ECO:0000313" key="3">
    <source>
        <dbReference type="Proteomes" id="UP000542210"/>
    </source>
</evidence>
<protein>
    <recommendedName>
        <fullName evidence="1">DUF695 domain-containing protein</fullName>
    </recommendedName>
</protein>
<accession>A0A7W7G821</accession>
<evidence type="ECO:0000259" key="1">
    <source>
        <dbReference type="Pfam" id="PF05117"/>
    </source>
</evidence>
<keyword evidence="3" id="KW-1185">Reference proteome</keyword>
<name>A0A7W7G821_9ACTN</name>
<dbReference type="Pfam" id="PF05117">
    <property type="entry name" value="DUF695"/>
    <property type="match status" value="1"/>
</dbReference>
<dbReference type="EMBL" id="JACHND010000001">
    <property type="protein sequence ID" value="MBB4701258.1"/>
    <property type="molecule type" value="Genomic_DNA"/>
</dbReference>
<dbReference type="AlphaFoldDB" id="A0A7W7G821"/>
<feature type="domain" description="DUF695" evidence="1">
    <location>
        <begin position="248"/>
        <end position="343"/>
    </location>
</feature>
<organism evidence="2 3">
    <name type="scientific">Sphaerisporangium siamense</name>
    <dbReference type="NCBI Taxonomy" id="795645"/>
    <lineage>
        <taxon>Bacteria</taxon>
        <taxon>Bacillati</taxon>
        <taxon>Actinomycetota</taxon>
        <taxon>Actinomycetes</taxon>
        <taxon>Streptosporangiales</taxon>
        <taxon>Streptosporangiaceae</taxon>
        <taxon>Sphaerisporangium</taxon>
    </lineage>
</organism>
<reference evidence="2 3" key="1">
    <citation type="submission" date="2020-08" db="EMBL/GenBank/DDBJ databases">
        <title>Sequencing the genomes of 1000 actinobacteria strains.</title>
        <authorList>
            <person name="Klenk H.-P."/>
        </authorList>
    </citation>
    <scope>NUCLEOTIDE SEQUENCE [LARGE SCALE GENOMIC DNA]</scope>
    <source>
        <strain evidence="2 3">DSM 45784</strain>
    </source>
</reference>
<proteinExistence type="predicted"/>
<sequence>MRLFGHESDEAGAGRAGDAAIAGFWAWWAATRPEVDALLEAGGVAAADELLAPAIAAVHPGLVAEITPGREALRSLVVSCDGDPELRPLAHRWALAAPPPDALWEFHPSRQASSHPADLVLEVDGREFALGKLVLGLRVPPGAPRMDVSAYHPIFPDLGDESRTEAAFLALDRLIGEDEVARWIGDLTAATAPPIDAVPAVYLPAMVADLAAEHQGEQWAVLTGQTAGGAPLVAATRYPLRPVDHPLFDRHIAITLPYAERDPDGLPAGDAAEALRAFEERLTARLGDTAVLAVHMSSEGNRVLHVYGDPSTDAVQRAEEVAETWTDGTPTVESTPDPGWLVVSPFLT</sequence>
<dbReference type="RefSeq" id="WP_184880235.1">
    <property type="nucleotide sequence ID" value="NZ_BOOV01000027.1"/>
</dbReference>
<dbReference type="InterPro" id="IPR016097">
    <property type="entry name" value="DUF695"/>
</dbReference>
<evidence type="ECO:0000313" key="2">
    <source>
        <dbReference type="EMBL" id="MBB4701258.1"/>
    </source>
</evidence>
<comment type="caution">
    <text evidence="2">The sequence shown here is derived from an EMBL/GenBank/DDBJ whole genome shotgun (WGS) entry which is preliminary data.</text>
</comment>